<reference evidence="10 11" key="1">
    <citation type="submission" date="2019-11" db="EMBL/GenBank/DDBJ databases">
        <authorList>
            <person name="Li J."/>
        </authorList>
    </citation>
    <scope>NUCLEOTIDE SEQUENCE [LARGE SCALE GENOMIC DNA]</scope>
    <source>
        <strain evidence="10 11">MF47</strain>
    </source>
</reference>
<dbReference type="GO" id="GO:0005886">
    <property type="term" value="C:plasma membrane"/>
    <property type="evidence" value="ECO:0007669"/>
    <property type="project" value="UniProtKB-SubCell"/>
</dbReference>
<proteinExistence type="predicted"/>
<feature type="transmembrane region" description="Helical" evidence="7">
    <location>
        <begin position="41"/>
        <end position="57"/>
    </location>
</feature>
<dbReference type="Pfam" id="PF00005">
    <property type="entry name" value="ABC_tran"/>
    <property type="match status" value="1"/>
</dbReference>
<keyword evidence="3" id="KW-0547">Nucleotide-binding</keyword>
<dbReference type="Gene3D" id="1.20.1560.10">
    <property type="entry name" value="ABC transporter type 1, transmembrane domain"/>
    <property type="match status" value="1"/>
</dbReference>
<evidence type="ECO:0000259" key="9">
    <source>
        <dbReference type="PROSITE" id="PS50929"/>
    </source>
</evidence>
<evidence type="ECO:0000256" key="1">
    <source>
        <dbReference type="ARBA" id="ARBA00004651"/>
    </source>
</evidence>
<dbReference type="RefSeq" id="WP_153653278.1">
    <property type="nucleotide sequence ID" value="NZ_CP045737.1"/>
</dbReference>
<evidence type="ECO:0000256" key="2">
    <source>
        <dbReference type="ARBA" id="ARBA00022692"/>
    </source>
</evidence>
<dbReference type="InterPro" id="IPR003439">
    <property type="entry name" value="ABC_transporter-like_ATP-bd"/>
</dbReference>
<organism evidence="10 11">
    <name type="scientific">Aeromicrobium yanjiei</name>
    <dbReference type="NCBI Taxonomy" id="2662028"/>
    <lineage>
        <taxon>Bacteria</taxon>
        <taxon>Bacillati</taxon>
        <taxon>Actinomycetota</taxon>
        <taxon>Actinomycetes</taxon>
        <taxon>Propionibacteriales</taxon>
        <taxon>Nocardioidaceae</taxon>
        <taxon>Aeromicrobium</taxon>
    </lineage>
</organism>
<name>A0A5Q2MPF8_9ACTN</name>
<evidence type="ECO:0000313" key="10">
    <source>
        <dbReference type="EMBL" id="QGG42000.1"/>
    </source>
</evidence>
<evidence type="ECO:0000256" key="4">
    <source>
        <dbReference type="ARBA" id="ARBA00022840"/>
    </source>
</evidence>
<dbReference type="GO" id="GO:0034040">
    <property type="term" value="F:ATPase-coupled lipid transmembrane transporter activity"/>
    <property type="evidence" value="ECO:0007669"/>
    <property type="project" value="TreeGrafter"/>
</dbReference>
<dbReference type="Gene3D" id="3.40.50.300">
    <property type="entry name" value="P-loop containing nucleotide triphosphate hydrolases"/>
    <property type="match status" value="1"/>
</dbReference>
<dbReference type="SUPFAM" id="SSF90123">
    <property type="entry name" value="ABC transporter transmembrane region"/>
    <property type="match status" value="1"/>
</dbReference>
<dbReference type="PANTHER" id="PTHR24221:SF654">
    <property type="entry name" value="ATP-BINDING CASSETTE SUB-FAMILY B MEMBER 6"/>
    <property type="match status" value="1"/>
</dbReference>
<evidence type="ECO:0000313" key="11">
    <source>
        <dbReference type="Proteomes" id="UP000392064"/>
    </source>
</evidence>
<evidence type="ECO:0000259" key="8">
    <source>
        <dbReference type="PROSITE" id="PS50893"/>
    </source>
</evidence>
<dbReference type="AlphaFoldDB" id="A0A5Q2MPF8"/>
<dbReference type="SMART" id="SM00382">
    <property type="entry name" value="AAA"/>
    <property type="match status" value="1"/>
</dbReference>
<protein>
    <submittedName>
        <fullName evidence="10">Thiol reductant ABC exporter subunit CydC</fullName>
    </submittedName>
</protein>
<dbReference type="EMBL" id="CP045737">
    <property type="protein sequence ID" value="QGG42000.1"/>
    <property type="molecule type" value="Genomic_DNA"/>
</dbReference>
<keyword evidence="11" id="KW-1185">Reference proteome</keyword>
<evidence type="ECO:0000256" key="5">
    <source>
        <dbReference type="ARBA" id="ARBA00022989"/>
    </source>
</evidence>
<dbReference type="PROSITE" id="PS00211">
    <property type="entry name" value="ABC_TRANSPORTER_1"/>
    <property type="match status" value="1"/>
</dbReference>
<feature type="domain" description="ABC transporter" evidence="8">
    <location>
        <begin position="309"/>
        <end position="531"/>
    </location>
</feature>
<keyword evidence="5 7" id="KW-1133">Transmembrane helix</keyword>
<evidence type="ECO:0000256" key="3">
    <source>
        <dbReference type="ARBA" id="ARBA00022741"/>
    </source>
</evidence>
<feature type="domain" description="ABC transmembrane type-1" evidence="9">
    <location>
        <begin position="8"/>
        <end position="248"/>
    </location>
</feature>
<dbReference type="InterPro" id="IPR014223">
    <property type="entry name" value="ABC_CydC/D"/>
</dbReference>
<dbReference type="GO" id="GO:0016887">
    <property type="term" value="F:ATP hydrolysis activity"/>
    <property type="evidence" value="ECO:0007669"/>
    <property type="project" value="InterPro"/>
</dbReference>
<dbReference type="NCBIfam" id="TIGR02868">
    <property type="entry name" value="CydC"/>
    <property type="match status" value="1"/>
</dbReference>
<dbReference type="PROSITE" id="PS50893">
    <property type="entry name" value="ABC_TRANSPORTER_2"/>
    <property type="match status" value="1"/>
</dbReference>
<keyword evidence="6 7" id="KW-0472">Membrane</keyword>
<accession>A0A5Q2MPF8</accession>
<comment type="subcellular location">
    <subcellularLocation>
        <location evidence="1">Cell membrane</location>
        <topology evidence="1">Multi-pass membrane protein</topology>
    </subcellularLocation>
</comment>
<dbReference type="KEGG" id="aef:GEV26_11835"/>
<dbReference type="SUPFAM" id="SSF52540">
    <property type="entry name" value="P-loop containing nucleoside triphosphate hydrolases"/>
    <property type="match status" value="1"/>
</dbReference>
<keyword evidence="2 7" id="KW-0812">Transmembrane</keyword>
<keyword evidence="4" id="KW-0067">ATP-binding</keyword>
<feature type="transmembrane region" description="Helical" evidence="7">
    <location>
        <begin position="227"/>
        <end position="247"/>
    </location>
</feature>
<evidence type="ECO:0000256" key="6">
    <source>
        <dbReference type="ARBA" id="ARBA00023136"/>
    </source>
</evidence>
<evidence type="ECO:0000256" key="7">
    <source>
        <dbReference type="SAM" id="Phobius"/>
    </source>
</evidence>
<dbReference type="InterPro" id="IPR003593">
    <property type="entry name" value="AAA+_ATPase"/>
</dbReference>
<dbReference type="PROSITE" id="PS50929">
    <property type="entry name" value="ABC_TM1F"/>
    <property type="match status" value="1"/>
</dbReference>
<feature type="transmembrane region" description="Helical" evidence="7">
    <location>
        <begin position="145"/>
        <end position="166"/>
    </location>
</feature>
<dbReference type="InterPro" id="IPR036640">
    <property type="entry name" value="ABC1_TM_sf"/>
</dbReference>
<dbReference type="InterPro" id="IPR027417">
    <property type="entry name" value="P-loop_NTPase"/>
</dbReference>
<dbReference type="GO" id="GO:0045454">
    <property type="term" value="P:cell redox homeostasis"/>
    <property type="evidence" value="ECO:0007669"/>
    <property type="project" value="InterPro"/>
</dbReference>
<dbReference type="PANTHER" id="PTHR24221">
    <property type="entry name" value="ATP-BINDING CASSETTE SUB-FAMILY B"/>
    <property type="match status" value="1"/>
</dbReference>
<dbReference type="GO" id="GO:0034775">
    <property type="term" value="P:glutathione transmembrane transport"/>
    <property type="evidence" value="ECO:0007669"/>
    <property type="project" value="InterPro"/>
</dbReference>
<sequence length="531" mass="55456">MKMIWGRLFGVMSELAGIGLLLTSAWLIVRAAEQPPVLYLMIAIVSVRFFGLARAALRYVERLLTHDAAFARVTEARIAVYRDLDRVAPGGMPSHRRGDLVSRVVSDVDAIQDRVLRLRGPWVVALVSAAVTVALATVIEPRAGAVLAATTLTAMGAVRVVVPWSVRRAGALTARWRGDLAADVSQAVLAAPDLVAYGATDVLRRETRRSTASLAAAQRRAAVVSGLGEAVVLLATGVAVAAIAALSGDLNPVLVGIVVLAPLALVESLSALAEAERLRPEIEGAEARLAELSLAAAAITDPVDVHPLPTSYDLAARDLAVGWSSTVAKGIDLELPEGGVLGVTGPSGCGKSTLAHTLARLVEPSEGQVLLGGVDVRELAASDVRSVVGYLGQDEIVFDTSIRENLRIADPKATDADMLKALDTAGLGDFVASLPDGLGTTVGERGNRLSGGERQRLCLARLVLGGHRVLIVDEPTEHLDAAAGEALMDDLLALAPDRSLVVISHSAAVLERVGRVVAVGDAQHVPHRIAV</sequence>
<feature type="transmembrane region" description="Helical" evidence="7">
    <location>
        <begin position="253"/>
        <end position="273"/>
    </location>
</feature>
<dbReference type="InterPro" id="IPR039421">
    <property type="entry name" value="Type_1_exporter"/>
</dbReference>
<gene>
    <name evidence="10" type="primary">cydC</name>
    <name evidence="10" type="ORF">GEV26_11835</name>
</gene>
<dbReference type="InterPro" id="IPR011527">
    <property type="entry name" value="ABC1_TM_dom"/>
</dbReference>
<feature type="transmembrane region" description="Helical" evidence="7">
    <location>
        <begin position="122"/>
        <end position="139"/>
    </location>
</feature>
<dbReference type="Proteomes" id="UP000392064">
    <property type="component" value="Chromosome"/>
</dbReference>
<dbReference type="InterPro" id="IPR017871">
    <property type="entry name" value="ABC_transporter-like_CS"/>
</dbReference>
<dbReference type="GO" id="GO:0140359">
    <property type="term" value="F:ABC-type transporter activity"/>
    <property type="evidence" value="ECO:0007669"/>
    <property type="project" value="InterPro"/>
</dbReference>
<dbReference type="GO" id="GO:0005524">
    <property type="term" value="F:ATP binding"/>
    <property type="evidence" value="ECO:0007669"/>
    <property type="project" value="UniProtKB-KW"/>
</dbReference>